<protein>
    <submittedName>
        <fullName evidence="1">Uncharacterized protein</fullName>
    </submittedName>
</protein>
<dbReference type="EMBL" id="QOZG01000001">
    <property type="protein sequence ID" value="RCS25680.1"/>
    <property type="molecule type" value="Genomic_DNA"/>
</dbReference>
<reference evidence="1 2" key="1">
    <citation type="submission" date="2018-07" db="EMBL/GenBank/DDBJ databases">
        <title>The draft genome of Phyllobacterium salinisoli.</title>
        <authorList>
            <person name="Liu L."/>
            <person name="Li L."/>
            <person name="Zhang X."/>
            <person name="Liang L."/>
        </authorList>
    </citation>
    <scope>NUCLEOTIDE SEQUENCE [LARGE SCALE GENOMIC DNA]</scope>
    <source>
        <strain evidence="1 2">LLAN61</strain>
    </source>
</reference>
<accession>A0A368KC75</accession>
<dbReference type="AlphaFoldDB" id="A0A368KC75"/>
<sequence>MPIRGGYPGHESAYTSEDWRIMQSAYHRSTALLGATNTRDADRLAREVMRLYNLGYRDIEALAFAAANVENNRREHDLATAAPVDLSA</sequence>
<gene>
    <name evidence="1" type="ORF">DUT91_02580</name>
</gene>
<dbReference type="RefSeq" id="WP_114438772.1">
    <property type="nucleotide sequence ID" value="NZ_QOZG01000001.1"/>
</dbReference>
<evidence type="ECO:0000313" key="2">
    <source>
        <dbReference type="Proteomes" id="UP000253420"/>
    </source>
</evidence>
<dbReference type="OrthoDB" id="8115627at2"/>
<comment type="caution">
    <text evidence="1">The sequence shown here is derived from an EMBL/GenBank/DDBJ whole genome shotgun (WGS) entry which is preliminary data.</text>
</comment>
<proteinExistence type="predicted"/>
<dbReference type="Proteomes" id="UP000253420">
    <property type="component" value="Unassembled WGS sequence"/>
</dbReference>
<keyword evidence="2" id="KW-1185">Reference proteome</keyword>
<organism evidence="1 2">
    <name type="scientific">Phyllobacterium salinisoli</name>
    <dbReference type="NCBI Taxonomy" id="1899321"/>
    <lineage>
        <taxon>Bacteria</taxon>
        <taxon>Pseudomonadati</taxon>
        <taxon>Pseudomonadota</taxon>
        <taxon>Alphaproteobacteria</taxon>
        <taxon>Hyphomicrobiales</taxon>
        <taxon>Phyllobacteriaceae</taxon>
        <taxon>Phyllobacterium</taxon>
    </lineage>
</organism>
<evidence type="ECO:0000313" key="1">
    <source>
        <dbReference type="EMBL" id="RCS25680.1"/>
    </source>
</evidence>
<name>A0A368KC75_9HYPH</name>